<sequence length="206" mass="23485">MRKGRTPNELIQGVYGYGHTFPETYTSWDKSVKGSATNQRIIRYEFSGLTFLVRFEADGYLGGMIGTEAKAQERKTPTSQKGLSGMDILSQNIESVTMGKIASEDTASLKFRHAGFDVPQSAIVGLKTCIRRREISVSESLPRLWAREIPNFVVGYHDDGFFDRDHILVMPMKERIDAWEMENEKILLRLTKVFRELDQKRQGVES</sequence>
<organism evidence="1 2">
    <name type="scientific">Blastomyces percursus</name>
    <dbReference type="NCBI Taxonomy" id="1658174"/>
    <lineage>
        <taxon>Eukaryota</taxon>
        <taxon>Fungi</taxon>
        <taxon>Dikarya</taxon>
        <taxon>Ascomycota</taxon>
        <taxon>Pezizomycotina</taxon>
        <taxon>Eurotiomycetes</taxon>
        <taxon>Eurotiomycetidae</taxon>
        <taxon>Onygenales</taxon>
        <taxon>Ajellomycetaceae</taxon>
        <taxon>Blastomyces</taxon>
    </lineage>
</organism>
<dbReference type="PANTHER" id="PTHR35179">
    <property type="entry name" value="PROTEIN CBG02620"/>
    <property type="match status" value="1"/>
</dbReference>
<dbReference type="OrthoDB" id="5393654at2759"/>
<evidence type="ECO:0000313" key="2">
    <source>
        <dbReference type="Proteomes" id="UP000242791"/>
    </source>
</evidence>
<accession>A0A1J9R2R2</accession>
<keyword evidence="2" id="KW-1185">Reference proteome</keyword>
<name>A0A1J9R2R2_9EURO</name>
<gene>
    <name evidence="1" type="ORF">ACJ73_06746</name>
</gene>
<proteinExistence type="predicted"/>
<reference evidence="1 2" key="1">
    <citation type="submission" date="2015-08" db="EMBL/GenBank/DDBJ databases">
        <title>Emmonsia species relationships and genome sequence.</title>
        <authorList>
            <person name="Cuomo C.A."/>
            <person name="Schwartz I.S."/>
            <person name="Kenyon C."/>
            <person name="De Hoog G.S."/>
            <person name="Govender N.P."/>
            <person name="Botha A."/>
            <person name="Moreno L."/>
            <person name="De Vries M."/>
            <person name="Munoz J.F."/>
            <person name="Stielow J.B."/>
        </authorList>
    </citation>
    <scope>NUCLEOTIDE SEQUENCE [LARGE SCALE GENOMIC DNA]</scope>
    <source>
        <strain evidence="1 2">EI222</strain>
    </source>
</reference>
<dbReference type="PANTHER" id="PTHR35179:SF2">
    <property type="entry name" value="START DOMAIN-CONTAINING PROTEIN"/>
    <property type="match status" value="1"/>
</dbReference>
<dbReference type="STRING" id="1658174.A0A1J9R2R2"/>
<dbReference type="VEuPathDB" id="FungiDB:ACJ73_06746"/>
<evidence type="ECO:0000313" key="1">
    <source>
        <dbReference type="EMBL" id="OJD21909.1"/>
    </source>
</evidence>
<comment type="caution">
    <text evidence="1">The sequence shown here is derived from an EMBL/GenBank/DDBJ whole genome shotgun (WGS) entry which is preliminary data.</text>
</comment>
<dbReference type="Proteomes" id="UP000242791">
    <property type="component" value="Unassembled WGS sequence"/>
</dbReference>
<dbReference type="EMBL" id="LGTZ01001239">
    <property type="protein sequence ID" value="OJD21909.1"/>
    <property type="molecule type" value="Genomic_DNA"/>
</dbReference>
<protein>
    <submittedName>
        <fullName evidence="1">Uncharacterized protein</fullName>
    </submittedName>
</protein>
<dbReference type="AlphaFoldDB" id="A0A1J9R2R2"/>